<dbReference type="InterPro" id="IPR029058">
    <property type="entry name" value="AB_hydrolase_fold"/>
</dbReference>
<dbReference type="SUPFAM" id="SSF53474">
    <property type="entry name" value="alpha/beta-Hydrolases"/>
    <property type="match status" value="1"/>
</dbReference>
<proteinExistence type="predicted"/>
<keyword evidence="2" id="KW-0378">Hydrolase</keyword>
<dbReference type="RefSeq" id="WP_342829731.1">
    <property type="nucleotide sequence ID" value="NZ_JBANDC010000008.1"/>
</dbReference>
<gene>
    <name evidence="2" type="ORF">V8G57_12870</name>
</gene>
<dbReference type="EMBL" id="JBANDC010000008">
    <property type="protein sequence ID" value="MEM4988281.1"/>
    <property type="molecule type" value="Genomic_DNA"/>
</dbReference>
<keyword evidence="3" id="KW-1185">Reference proteome</keyword>
<evidence type="ECO:0000313" key="3">
    <source>
        <dbReference type="Proteomes" id="UP001495910"/>
    </source>
</evidence>
<feature type="domain" description="AB hydrolase-1" evidence="1">
    <location>
        <begin position="30"/>
        <end position="161"/>
    </location>
</feature>
<dbReference type="Gene3D" id="3.40.50.1820">
    <property type="entry name" value="alpha/beta hydrolase"/>
    <property type="match status" value="1"/>
</dbReference>
<evidence type="ECO:0000313" key="2">
    <source>
        <dbReference type="EMBL" id="MEM4988281.1"/>
    </source>
</evidence>
<dbReference type="Pfam" id="PF12697">
    <property type="entry name" value="Abhydrolase_6"/>
    <property type="match status" value="1"/>
</dbReference>
<dbReference type="Proteomes" id="UP001495910">
    <property type="component" value="Unassembled WGS sequence"/>
</dbReference>
<name>A0ABU9PWA3_9BURK</name>
<sequence>MQAIESFEVPYENFLLKGDFHPAASSCHALILHGAGASSRATASRSGLRPALQARGVASTSFDCIGHGDTGGLLEYSSVASRTRQAEAVIAARKLAQPLVIFGSSMGAYNAIKLTQTQQVAALVLIVPGVYEPAAYALPFGPRFSEIIRRRRSWADSDAWAILAGFTGNLLIIAAEHDAVIPLEIPERLLQSAQKARSRQLRIIAGTDHQHLFPLLSAERPDEFDELMRLIVDCAKGS</sequence>
<comment type="caution">
    <text evidence="2">The sequence shown here is derived from an EMBL/GenBank/DDBJ whole genome shotgun (WGS) entry which is preliminary data.</text>
</comment>
<organism evidence="2 3">
    <name type="scientific">Collimonas rhizosphaerae</name>
    <dbReference type="NCBI Taxonomy" id="3126357"/>
    <lineage>
        <taxon>Bacteria</taxon>
        <taxon>Pseudomonadati</taxon>
        <taxon>Pseudomonadota</taxon>
        <taxon>Betaproteobacteria</taxon>
        <taxon>Burkholderiales</taxon>
        <taxon>Oxalobacteraceae</taxon>
        <taxon>Collimonas</taxon>
    </lineage>
</organism>
<dbReference type="GO" id="GO:0016787">
    <property type="term" value="F:hydrolase activity"/>
    <property type="evidence" value="ECO:0007669"/>
    <property type="project" value="UniProtKB-KW"/>
</dbReference>
<protein>
    <submittedName>
        <fullName evidence="2">Alpha/beta hydrolase</fullName>
    </submittedName>
</protein>
<dbReference type="InterPro" id="IPR000073">
    <property type="entry name" value="AB_hydrolase_1"/>
</dbReference>
<evidence type="ECO:0000259" key="1">
    <source>
        <dbReference type="Pfam" id="PF12697"/>
    </source>
</evidence>
<accession>A0ABU9PWA3</accession>
<reference evidence="2 3" key="1">
    <citation type="submission" date="2024-02" db="EMBL/GenBank/DDBJ databases">
        <title>Draft genome sequence of Collimonas sp. strain H4R21, an effective mineral-weathering bacterial strain isolated from the beech rhizosphere.</title>
        <authorList>
            <person name="Morin E."/>
            <person name="Uroz S."/>
            <person name="Leveau J.H.J."/>
            <person name="Kumar R."/>
            <person name="Rey M.W."/>
            <person name="Pham J."/>
        </authorList>
    </citation>
    <scope>NUCLEOTIDE SEQUENCE [LARGE SCALE GENOMIC DNA]</scope>
    <source>
        <strain evidence="2 3">H4R21</strain>
    </source>
</reference>